<feature type="domain" description="Bromo" evidence="3">
    <location>
        <begin position="298"/>
        <end position="351"/>
    </location>
</feature>
<keyword evidence="5" id="KW-1185">Reference proteome</keyword>
<organism evidence="4 5">
    <name type="scientific">Haematococcus lacustris</name>
    <name type="common">Green alga</name>
    <name type="synonym">Haematococcus pluvialis</name>
    <dbReference type="NCBI Taxonomy" id="44745"/>
    <lineage>
        <taxon>Eukaryota</taxon>
        <taxon>Viridiplantae</taxon>
        <taxon>Chlorophyta</taxon>
        <taxon>core chlorophytes</taxon>
        <taxon>Chlorophyceae</taxon>
        <taxon>CS clade</taxon>
        <taxon>Chlamydomonadales</taxon>
        <taxon>Haematococcaceae</taxon>
        <taxon>Haematococcus</taxon>
    </lineage>
</organism>
<reference evidence="4 5" key="1">
    <citation type="submission" date="2020-02" db="EMBL/GenBank/DDBJ databases">
        <title>Draft genome sequence of Haematococcus lacustris strain NIES-144.</title>
        <authorList>
            <person name="Morimoto D."/>
            <person name="Nakagawa S."/>
            <person name="Yoshida T."/>
            <person name="Sawayama S."/>
        </authorList>
    </citation>
    <scope>NUCLEOTIDE SEQUENCE [LARGE SCALE GENOMIC DNA]</scope>
    <source>
        <strain evidence="4 5">NIES-144</strain>
    </source>
</reference>
<evidence type="ECO:0000259" key="3">
    <source>
        <dbReference type="Pfam" id="PF00439"/>
    </source>
</evidence>
<gene>
    <name evidence="4" type="ORF">HaLaN_25288</name>
</gene>
<feature type="non-terminal residue" evidence="4">
    <location>
        <position position="1"/>
    </location>
</feature>
<dbReference type="InterPro" id="IPR001487">
    <property type="entry name" value="Bromodomain"/>
</dbReference>
<dbReference type="EMBL" id="BLLF01003325">
    <property type="protein sequence ID" value="GFH27032.1"/>
    <property type="molecule type" value="Genomic_DNA"/>
</dbReference>
<feature type="compositionally biased region" description="Polar residues" evidence="2">
    <location>
        <begin position="167"/>
        <end position="181"/>
    </location>
</feature>
<dbReference type="Pfam" id="PF00439">
    <property type="entry name" value="Bromodomain"/>
    <property type="match status" value="2"/>
</dbReference>
<dbReference type="Gene3D" id="1.20.920.10">
    <property type="entry name" value="Bromodomain-like"/>
    <property type="match status" value="2"/>
</dbReference>
<comment type="caution">
    <text evidence="4">The sequence shown here is derived from an EMBL/GenBank/DDBJ whole genome shotgun (WGS) entry which is preliminary data.</text>
</comment>
<dbReference type="PANTHER" id="PTHR16266">
    <property type="entry name" value="WD REPEAT DOMAIN 9"/>
    <property type="match status" value="1"/>
</dbReference>
<dbReference type="GO" id="GO:0007010">
    <property type="term" value="P:cytoskeleton organization"/>
    <property type="evidence" value="ECO:0007669"/>
    <property type="project" value="TreeGrafter"/>
</dbReference>
<keyword evidence="1" id="KW-0103">Bromodomain</keyword>
<protein>
    <recommendedName>
        <fullName evidence="3">Bromo domain-containing protein</fullName>
    </recommendedName>
</protein>
<feature type="compositionally biased region" description="Polar residues" evidence="2">
    <location>
        <begin position="409"/>
        <end position="423"/>
    </location>
</feature>
<feature type="non-terminal residue" evidence="4">
    <location>
        <position position="445"/>
    </location>
</feature>
<dbReference type="InterPro" id="IPR052060">
    <property type="entry name" value="Bromo_WD_repeat"/>
</dbReference>
<sequence>GERPGLTAGDWAAASHALEGVMPGGCAYDEEFEVFMQTPGPRHAFMPAEGGPRAYYNIRVPLPLSVNDVRDRLLSRYYRQVAAIRHDMQLIALNALAFHGSGTAIADSAAVLYTSFMALLDGCNGTCRQDSLVQGSNGVAAADAQPLSARPPSLQLPETAYGFPHSRPSTSFLASPESQTSPRLRVRRPRRQYNDEFLVGDELVRAGRGQEQQWSGPGQGRPGLGQHEGQDEDPVRVGRQRQGEGPGLTAGDWAAASHALEGVMPGGCAYDEEFEVFMQTPGPRHAFMPAEGGPRAYYNIRVPLPLSVNDVRDRLLSRYYRQVAAIRHDMQLIALNALAFHGSGTAIADSAAVLYTSFMALLDGRNGACRQDSLVQGSNGVAAADAQQLSARPPSLQLPETAYGFPHSHPSTSFLASHESQTSPRLRVRRPRRQYNDEFLVGDEL</sequence>
<dbReference type="GO" id="GO:0008360">
    <property type="term" value="P:regulation of cell shape"/>
    <property type="evidence" value="ECO:0007669"/>
    <property type="project" value="TreeGrafter"/>
</dbReference>
<dbReference type="GO" id="GO:0006357">
    <property type="term" value="P:regulation of transcription by RNA polymerase II"/>
    <property type="evidence" value="ECO:0007669"/>
    <property type="project" value="TreeGrafter"/>
</dbReference>
<name>A0A6A0A508_HAELA</name>
<dbReference type="Proteomes" id="UP000485058">
    <property type="component" value="Unassembled WGS sequence"/>
</dbReference>
<dbReference type="GO" id="GO:0005634">
    <property type="term" value="C:nucleus"/>
    <property type="evidence" value="ECO:0007669"/>
    <property type="project" value="TreeGrafter"/>
</dbReference>
<accession>A0A6A0A508</accession>
<feature type="domain" description="Bromo" evidence="3">
    <location>
        <begin position="56"/>
        <end position="109"/>
    </location>
</feature>
<evidence type="ECO:0000313" key="5">
    <source>
        <dbReference type="Proteomes" id="UP000485058"/>
    </source>
</evidence>
<dbReference type="InterPro" id="IPR036427">
    <property type="entry name" value="Bromodomain-like_sf"/>
</dbReference>
<dbReference type="AlphaFoldDB" id="A0A6A0A508"/>
<evidence type="ECO:0000256" key="1">
    <source>
        <dbReference type="ARBA" id="ARBA00023117"/>
    </source>
</evidence>
<feature type="region of interest" description="Disordered" evidence="2">
    <location>
        <begin position="148"/>
        <end position="248"/>
    </location>
</feature>
<dbReference type="SUPFAM" id="SSF47370">
    <property type="entry name" value="Bromodomain"/>
    <property type="match status" value="2"/>
</dbReference>
<evidence type="ECO:0000256" key="2">
    <source>
        <dbReference type="SAM" id="MobiDB-lite"/>
    </source>
</evidence>
<feature type="region of interest" description="Disordered" evidence="2">
    <location>
        <begin position="409"/>
        <end position="431"/>
    </location>
</feature>
<evidence type="ECO:0000313" key="4">
    <source>
        <dbReference type="EMBL" id="GFH27032.1"/>
    </source>
</evidence>
<proteinExistence type="predicted"/>
<dbReference type="PANTHER" id="PTHR16266:SF17">
    <property type="entry name" value="BRWD3"/>
    <property type="match status" value="1"/>
</dbReference>